<reference evidence="1" key="1">
    <citation type="submission" date="2020-02" db="EMBL/GenBank/DDBJ databases">
        <authorList>
            <person name="Meier V. D."/>
        </authorList>
    </citation>
    <scope>NUCLEOTIDE SEQUENCE</scope>
    <source>
        <strain evidence="1">AVDCRST_MAG30</strain>
    </source>
</reference>
<gene>
    <name evidence="1" type="ORF">AVDCRST_MAG30-2225</name>
</gene>
<protein>
    <submittedName>
        <fullName evidence="1">Uncharacterized protein</fullName>
    </submittedName>
</protein>
<sequence length="81" mass="8318">MARFAARLPDEGATPDDYEAILAPIYAWIHAVAQRAEEDSVVAAGAGASARAWVALAGGPNGRRRPLRSLALGAGYVSAVG</sequence>
<name>A0A6J4SVL0_9ACTN</name>
<feature type="non-terminal residue" evidence="1">
    <location>
        <position position="81"/>
    </location>
</feature>
<organism evidence="1">
    <name type="scientific">uncultured Solirubrobacteraceae bacterium</name>
    <dbReference type="NCBI Taxonomy" id="1162706"/>
    <lineage>
        <taxon>Bacteria</taxon>
        <taxon>Bacillati</taxon>
        <taxon>Actinomycetota</taxon>
        <taxon>Thermoleophilia</taxon>
        <taxon>Solirubrobacterales</taxon>
        <taxon>Solirubrobacteraceae</taxon>
        <taxon>environmental samples</taxon>
    </lineage>
</organism>
<evidence type="ECO:0000313" key="1">
    <source>
        <dbReference type="EMBL" id="CAA9506418.1"/>
    </source>
</evidence>
<dbReference type="EMBL" id="CADCVS010000291">
    <property type="protein sequence ID" value="CAA9506418.1"/>
    <property type="molecule type" value="Genomic_DNA"/>
</dbReference>
<dbReference type="AlphaFoldDB" id="A0A6J4SVL0"/>
<accession>A0A6J4SVL0</accession>
<proteinExistence type="predicted"/>